<proteinExistence type="predicted"/>
<dbReference type="InParanoid" id="T0PXR1"/>
<dbReference type="Proteomes" id="UP000030762">
    <property type="component" value="Unassembled WGS sequence"/>
</dbReference>
<keyword evidence="2" id="KW-1185">Reference proteome</keyword>
<evidence type="ECO:0000313" key="2">
    <source>
        <dbReference type="Proteomes" id="UP000030762"/>
    </source>
</evidence>
<organism evidence="1 2">
    <name type="scientific">Saprolegnia diclina (strain VS20)</name>
    <dbReference type="NCBI Taxonomy" id="1156394"/>
    <lineage>
        <taxon>Eukaryota</taxon>
        <taxon>Sar</taxon>
        <taxon>Stramenopiles</taxon>
        <taxon>Oomycota</taxon>
        <taxon>Saprolegniomycetes</taxon>
        <taxon>Saprolegniales</taxon>
        <taxon>Saprolegniaceae</taxon>
        <taxon>Saprolegnia</taxon>
    </lineage>
</organism>
<dbReference type="VEuPathDB" id="FungiDB:SDRG_15130"/>
<accession>T0PXR1</accession>
<dbReference type="AlphaFoldDB" id="T0PXR1"/>
<dbReference type="GeneID" id="19955857"/>
<dbReference type="EMBL" id="JH767216">
    <property type="protein sequence ID" value="EQC27016.1"/>
    <property type="molecule type" value="Genomic_DNA"/>
</dbReference>
<protein>
    <submittedName>
        <fullName evidence="1">Uncharacterized protein</fullName>
    </submittedName>
</protein>
<dbReference type="OMA" id="KRFVSNW"/>
<name>T0PXR1_SAPDV</name>
<dbReference type="RefSeq" id="XP_008619516.1">
    <property type="nucleotide sequence ID" value="XM_008621294.1"/>
</dbReference>
<evidence type="ECO:0000313" key="1">
    <source>
        <dbReference type="EMBL" id="EQC27016.1"/>
    </source>
</evidence>
<reference evidence="1 2" key="1">
    <citation type="submission" date="2012-04" db="EMBL/GenBank/DDBJ databases">
        <title>The Genome Sequence of Saprolegnia declina VS20.</title>
        <authorList>
            <consortium name="The Broad Institute Genome Sequencing Platform"/>
            <person name="Russ C."/>
            <person name="Nusbaum C."/>
            <person name="Tyler B."/>
            <person name="van West P."/>
            <person name="Dieguez-Uribeondo J."/>
            <person name="de Bruijn I."/>
            <person name="Tripathy S."/>
            <person name="Jiang R."/>
            <person name="Young S.K."/>
            <person name="Zeng Q."/>
            <person name="Gargeya S."/>
            <person name="Fitzgerald M."/>
            <person name="Haas B."/>
            <person name="Abouelleil A."/>
            <person name="Alvarado L."/>
            <person name="Arachchi H.M."/>
            <person name="Berlin A."/>
            <person name="Chapman S.B."/>
            <person name="Goldberg J."/>
            <person name="Griggs A."/>
            <person name="Gujja S."/>
            <person name="Hansen M."/>
            <person name="Howarth C."/>
            <person name="Imamovic A."/>
            <person name="Larimer J."/>
            <person name="McCowen C."/>
            <person name="Montmayeur A."/>
            <person name="Murphy C."/>
            <person name="Neiman D."/>
            <person name="Pearson M."/>
            <person name="Priest M."/>
            <person name="Roberts A."/>
            <person name="Saif S."/>
            <person name="Shea T."/>
            <person name="Sisk P."/>
            <person name="Sykes S."/>
            <person name="Wortman J."/>
            <person name="Nusbaum C."/>
            <person name="Birren B."/>
        </authorList>
    </citation>
    <scope>NUCLEOTIDE SEQUENCE [LARGE SCALE GENOMIC DNA]</scope>
    <source>
        <strain evidence="1 2">VS20</strain>
    </source>
</reference>
<sequence>MEEAGFTKFISGDIVYARARRLHRATTGRTTKRFVSNWALEDYLATMRRTPPPVVAPFIKDTARDLLARLENHKVYLPDDRDLDDLKTLGLPRVLSLEALPQHQIEQILARDGLRSPSAHKVAVRLSKKLRQLQCEREAMRIVGLPGMLLHRVTTRVRCTLQELAANRDSTDYAAEAAAAAKQFCRRIHKSETHGDCSFGNSCRLDRRRTHDWGCGKRPLKTNWCSDYEDDIAANADALDDMWDANNNYNDEEECNLETNGSDDEYDLCADVVATPTPMPQAMCAIS</sequence>
<gene>
    <name evidence="1" type="ORF">SDRG_15130</name>
</gene>
<dbReference type="OrthoDB" id="71332at2759"/>